<accession>A0A127QFK1</accession>
<dbReference type="PROSITE" id="PS50851">
    <property type="entry name" value="CHEW"/>
    <property type="match status" value="1"/>
</dbReference>
<feature type="domain" description="CheW-like" evidence="5">
    <location>
        <begin position="45"/>
        <end position="185"/>
    </location>
</feature>
<dbReference type="SUPFAM" id="SSF50341">
    <property type="entry name" value="CheW-like"/>
    <property type="match status" value="1"/>
</dbReference>
<dbReference type="GO" id="GO:0006935">
    <property type="term" value="P:chemotaxis"/>
    <property type="evidence" value="ECO:0007669"/>
    <property type="project" value="UniProtKB-KW"/>
</dbReference>
<dbReference type="InterPro" id="IPR036061">
    <property type="entry name" value="CheW-like_dom_sf"/>
</dbReference>
<dbReference type="Gene3D" id="2.40.50.180">
    <property type="entry name" value="CheA-289, Domain 4"/>
    <property type="match status" value="1"/>
</dbReference>
<evidence type="ECO:0000256" key="2">
    <source>
        <dbReference type="ARBA" id="ARBA00021483"/>
    </source>
</evidence>
<dbReference type="Pfam" id="PF01584">
    <property type="entry name" value="CheW"/>
    <property type="match status" value="1"/>
</dbReference>
<dbReference type="InterPro" id="IPR039315">
    <property type="entry name" value="CheW"/>
</dbReference>
<dbReference type="Gene3D" id="2.30.30.40">
    <property type="entry name" value="SH3 Domains"/>
    <property type="match status" value="1"/>
</dbReference>
<dbReference type="FunFam" id="2.40.50.180:FF:000002">
    <property type="entry name" value="Chemotaxis protein CheW"/>
    <property type="match status" value="1"/>
</dbReference>
<dbReference type="GO" id="GO:0007165">
    <property type="term" value="P:signal transduction"/>
    <property type="evidence" value="ECO:0007669"/>
    <property type="project" value="InterPro"/>
</dbReference>
<dbReference type="EMBL" id="CP013235">
    <property type="protein sequence ID" value="AMP08774.1"/>
    <property type="molecule type" value="Genomic_DNA"/>
</dbReference>
<evidence type="ECO:0000256" key="1">
    <source>
        <dbReference type="ARBA" id="ARBA00004496"/>
    </source>
</evidence>
<dbReference type="GO" id="GO:0005829">
    <property type="term" value="C:cytosol"/>
    <property type="evidence" value="ECO:0007669"/>
    <property type="project" value="TreeGrafter"/>
</dbReference>
<reference evidence="6 7" key="1">
    <citation type="submission" date="2015-11" db="EMBL/GenBank/DDBJ databases">
        <title>Exploring the genomic traits of fungus-feeding bacterial genus Collimonas.</title>
        <authorList>
            <person name="Song C."/>
            <person name="Schmidt R."/>
            <person name="de Jager V."/>
            <person name="Krzyzanowska D."/>
            <person name="Jongedijk E."/>
            <person name="Cankar K."/>
            <person name="Beekwilder J."/>
            <person name="van Veen A."/>
            <person name="de Boer W."/>
            <person name="van Veen J.A."/>
            <person name="Garbeva P."/>
        </authorList>
    </citation>
    <scope>NUCLEOTIDE SEQUENCE [LARGE SCALE GENOMIC DNA]</scope>
    <source>
        <strain evidence="6 7">Ter282</strain>
    </source>
</reference>
<evidence type="ECO:0000259" key="5">
    <source>
        <dbReference type="PROSITE" id="PS50851"/>
    </source>
</evidence>
<sequence>MSKHSRAASLTPVNRAAVAGQFLHRENQMSNDHNKMLAGQDESEGQKFLVFTLGSEEYGIDILKVQEIRDYEAVTRIAHAPDFIKGVTNLRGIIVPIVDLRIKFRLDNIQYNHQTVVIILNIADRVVGILVDGVSDVLTLNRDEIKPAPEFGSALSAEYLSGLGTVEERMLILIDIEKLMCSEDMALFETAAA</sequence>
<dbReference type="PANTHER" id="PTHR22617">
    <property type="entry name" value="CHEMOTAXIS SENSOR HISTIDINE KINASE-RELATED"/>
    <property type="match status" value="1"/>
</dbReference>
<evidence type="ECO:0000256" key="4">
    <source>
        <dbReference type="ARBA" id="ARBA00022500"/>
    </source>
</evidence>
<organism evidence="6 7">
    <name type="scientific">Collimonas arenae</name>
    <dbReference type="NCBI Taxonomy" id="279058"/>
    <lineage>
        <taxon>Bacteria</taxon>
        <taxon>Pseudomonadati</taxon>
        <taxon>Pseudomonadota</taxon>
        <taxon>Betaproteobacteria</taxon>
        <taxon>Burkholderiales</taxon>
        <taxon>Oxalobacteraceae</taxon>
        <taxon>Collimonas</taxon>
    </lineage>
</organism>
<dbReference type="SMART" id="SM00260">
    <property type="entry name" value="CheW"/>
    <property type="match status" value="1"/>
</dbReference>
<keyword evidence="7" id="KW-1185">Reference proteome</keyword>
<evidence type="ECO:0000256" key="3">
    <source>
        <dbReference type="ARBA" id="ARBA00022490"/>
    </source>
</evidence>
<keyword evidence="3" id="KW-0963">Cytoplasm</keyword>
<keyword evidence="4" id="KW-0145">Chemotaxis</keyword>
<evidence type="ECO:0000313" key="7">
    <source>
        <dbReference type="Proteomes" id="UP000071778"/>
    </source>
</evidence>
<protein>
    <recommendedName>
        <fullName evidence="2">Chemotaxis protein CheW</fullName>
    </recommendedName>
</protein>
<evidence type="ECO:0000313" key="6">
    <source>
        <dbReference type="EMBL" id="AMP08774.1"/>
    </source>
</evidence>
<name>A0A127QFK1_9BURK</name>
<proteinExistence type="predicted"/>
<dbReference type="PANTHER" id="PTHR22617:SF45">
    <property type="entry name" value="CHEMOTAXIS PROTEIN CHEW"/>
    <property type="match status" value="1"/>
</dbReference>
<dbReference type="Proteomes" id="UP000071778">
    <property type="component" value="Chromosome"/>
</dbReference>
<gene>
    <name evidence="6" type="primary">cheW2</name>
    <name evidence="6" type="ORF">CAter282_0976</name>
</gene>
<dbReference type="PATRIC" id="fig|279058.18.peg.965"/>
<dbReference type="CDD" id="cd00732">
    <property type="entry name" value="CheW"/>
    <property type="match status" value="1"/>
</dbReference>
<dbReference type="AlphaFoldDB" id="A0A127QFK1"/>
<dbReference type="InterPro" id="IPR002545">
    <property type="entry name" value="CheW-lke_dom"/>
</dbReference>
<comment type="subcellular location">
    <subcellularLocation>
        <location evidence="1">Cytoplasm</location>
    </subcellularLocation>
</comment>